<feature type="region of interest" description="Disordered" evidence="1">
    <location>
        <begin position="388"/>
        <end position="522"/>
    </location>
</feature>
<name>A0ABT2H1B1_9MICO</name>
<dbReference type="CDD" id="cd00085">
    <property type="entry name" value="HNHc"/>
    <property type="match status" value="1"/>
</dbReference>
<feature type="compositionally biased region" description="Pro residues" evidence="1">
    <location>
        <begin position="452"/>
        <end position="462"/>
    </location>
</feature>
<dbReference type="GO" id="GO:0004519">
    <property type="term" value="F:endonuclease activity"/>
    <property type="evidence" value="ECO:0007669"/>
    <property type="project" value="UniProtKB-KW"/>
</dbReference>
<keyword evidence="3" id="KW-0255">Endonuclease</keyword>
<dbReference type="Gene3D" id="1.10.30.50">
    <property type="match status" value="1"/>
</dbReference>
<dbReference type="InterPro" id="IPR003615">
    <property type="entry name" value="HNH_nuc"/>
</dbReference>
<proteinExistence type="predicted"/>
<keyword evidence="4" id="KW-1185">Reference proteome</keyword>
<dbReference type="Pfam" id="PF02720">
    <property type="entry name" value="DUF222"/>
    <property type="match status" value="1"/>
</dbReference>
<evidence type="ECO:0000313" key="4">
    <source>
        <dbReference type="Proteomes" id="UP001165586"/>
    </source>
</evidence>
<evidence type="ECO:0000259" key="2">
    <source>
        <dbReference type="SMART" id="SM00507"/>
    </source>
</evidence>
<keyword evidence="3" id="KW-0378">Hydrolase</keyword>
<feature type="compositionally biased region" description="Basic and acidic residues" evidence="1">
    <location>
        <begin position="500"/>
        <end position="516"/>
    </location>
</feature>
<reference evidence="3" key="1">
    <citation type="submission" date="2022-08" db="EMBL/GenBank/DDBJ databases">
        <authorList>
            <person name="Deng Y."/>
            <person name="Han X.-F."/>
            <person name="Zhang Y.-Q."/>
        </authorList>
    </citation>
    <scope>NUCLEOTIDE SEQUENCE</scope>
    <source>
        <strain evidence="3">CPCC 203386</strain>
    </source>
</reference>
<dbReference type="Proteomes" id="UP001165586">
    <property type="component" value="Unassembled WGS sequence"/>
</dbReference>
<accession>A0ABT2H1B1</accession>
<organism evidence="3 4">
    <name type="scientific">Herbiconiux daphne</name>
    <dbReference type="NCBI Taxonomy" id="2970914"/>
    <lineage>
        <taxon>Bacteria</taxon>
        <taxon>Bacillati</taxon>
        <taxon>Actinomycetota</taxon>
        <taxon>Actinomycetes</taxon>
        <taxon>Micrococcales</taxon>
        <taxon>Microbacteriaceae</taxon>
        <taxon>Herbiconiux</taxon>
    </lineage>
</organism>
<gene>
    <name evidence="3" type="ORF">N1032_08130</name>
</gene>
<protein>
    <submittedName>
        <fullName evidence="3">HNH endonuclease</fullName>
    </submittedName>
</protein>
<feature type="domain" description="HNH nuclease" evidence="2">
    <location>
        <begin position="328"/>
        <end position="380"/>
    </location>
</feature>
<sequence>MKPTFTLSRDSAVRSRPVVALPTLHERFDAAIRRVAEHERAISGLEAARTRDLAEAAGLAEAIERGELGRALRGNEHEWARRKLLSEIGCLTHRSERTLARLLNESEVLVANLPATVDALASGDISYQHARSMVAHASTLPELARSAFELATLPAARELTAARFDDRARRLRERLHPESIVVRTATAHAERSVWLEPQCDGMATLHHHLAAADAFAIHDLIDRTARSLRADDEPRTHAQLCSDVLADAVLGRDEKGRRLSPTVVVTVPAATLAGAADDPGDLHGYGPIDPATARRIAAHAPSFLRALIDPDTGETLSVGRRRYLAPADLRTALMLDDETCRFPGCGRRAARCELDHTLAWAEGGETSATNLAHLCSRHHHLKHEGGWSVSPAAGTRRGLDWRSPRGNIYRTLPEGRRRSTVASASPPASAPAPAPAAQGDPDTAPISAPLPDTVPAPPPPSGGPHSTAPHSPTDPPRSAPTRPATDWPRSLATHPVPPSSRDDHGELARSVPHPEADDPPPF</sequence>
<dbReference type="EMBL" id="JANLCJ010000002">
    <property type="protein sequence ID" value="MCS5733705.1"/>
    <property type="molecule type" value="Genomic_DNA"/>
</dbReference>
<keyword evidence="3" id="KW-0540">Nuclease</keyword>
<comment type="caution">
    <text evidence="3">The sequence shown here is derived from an EMBL/GenBank/DDBJ whole genome shotgun (WGS) entry which is preliminary data.</text>
</comment>
<dbReference type="RefSeq" id="WP_259538522.1">
    <property type="nucleotide sequence ID" value="NZ_JANLCJ010000002.1"/>
</dbReference>
<evidence type="ECO:0000256" key="1">
    <source>
        <dbReference type="SAM" id="MobiDB-lite"/>
    </source>
</evidence>
<evidence type="ECO:0000313" key="3">
    <source>
        <dbReference type="EMBL" id="MCS5733705.1"/>
    </source>
</evidence>
<dbReference type="SMART" id="SM00507">
    <property type="entry name" value="HNHc"/>
    <property type="match status" value="1"/>
</dbReference>
<dbReference type="InterPro" id="IPR003870">
    <property type="entry name" value="DUF222"/>
</dbReference>